<name>A0A1D3DA31_9EIME</name>
<comment type="caution">
    <text evidence="7">The sequence shown here is derived from an EMBL/GenBank/DDBJ whole genome shotgun (WGS) entry which is preliminary data.</text>
</comment>
<feature type="domain" description="RanBP2-type" evidence="6">
    <location>
        <begin position="337"/>
        <end position="366"/>
    </location>
</feature>
<keyword evidence="2 4" id="KW-0863">Zinc-finger</keyword>
<keyword evidence="1" id="KW-0479">Metal-binding</keyword>
<dbReference type="InterPro" id="IPR001876">
    <property type="entry name" value="Znf_RanBP2"/>
</dbReference>
<evidence type="ECO:0000256" key="1">
    <source>
        <dbReference type="ARBA" id="ARBA00022723"/>
    </source>
</evidence>
<evidence type="ECO:0000256" key="2">
    <source>
        <dbReference type="ARBA" id="ARBA00022771"/>
    </source>
</evidence>
<dbReference type="PROSITE" id="PS50199">
    <property type="entry name" value="ZF_RANBP2_2"/>
    <property type="match status" value="1"/>
</dbReference>
<dbReference type="Pfam" id="PF00641">
    <property type="entry name" value="Zn_ribbon_RanBP"/>
    <property type="match status" value="1"/>
</dbReference>
<dbReference type="PROSITE" id="PS01358">
    <property type="entry name" value="ZF_RANBP2_1"/>
    <property type="match status" value="1"/>
</dbReference>
<evidence type="ECO:0000256" key="4">
    <source>
        <dbReference type="PROSITE-ProRule" id="PRU00322"/>
    </source>
</evidence>
<evidence type="ECO:0000259" key="6">
    <source>
        <dbReference type="PROSITE" id="PS50199"/>
    </source>
</evidence>
<dbReference type="SMART" id="SM00547">
    <property type="entry name" value="ZnF_RBZ"/>
    <property type="match status" value="1"/>
</dbReference>
<dbReference type="SUPFAM" id="SSF90209">
    <property type="entry name" value="Ran binding protein zinc finger-like"/>
    <property type="match status" value="1"/>
</dbReference>
<dbReference type="VEuPathDB" id="ToxoDB:LOC34618203"/>
<sequence>MEAWRRVHRSQGETVDKSDIVGGAQGKRIWESRRQFFGEYSAIEGAGRSWEIGARRKQQQPLCLPQQQEYATPRWCYFSSGYCTGSQQSLLRQPPDGIVSCPPPQLPVPLQQRQLSQLLPALKSSNSKAPTPSPPPSRSQQRKEARTQSQEDAFLSPLPRRLSQEADVAGGGPGGSRETPDYPLTCLCQAQGVGDAATGSLQGTAAVMLALKARDLRDGLLAELQQEGLSAEAAAGRAADILGAALALTRHAHPRPDAFGKNLISWMQGVGGPNFAAPTMLAHPDEFRNPSSFLKIYGDPMCCLEQQAQRGGAPPSCALTGEGGAGAASAANPVRGRNGNWLCRSCSNVNFPRRFRCNKCGAPRGPEGDAVVADAWTRLSVSQQFQQQ</sequence>
<accession>A0A1D3DA31</accession>
<protein>
    <submittedName>
        <fullName evidence="7">Zinc-finger-ran binding domain-containing protein</fullName>
    </submittedName>
</protein>
<dbReference type="EMBL" id="JROU02000136">
    <property type="protein sequence ID" value="OEH80273.1"/>
    <property type="molecule type" value="Genomic_DNA"/>
</dbReference>
<keyword evidence="8" id="KW-1185">Reference proteome</keyword>
<evidence type="ECO:0000313" key="7">
    <source>
        <dbReference type="EMBL" id="OEH80273.1"/>
    </source>
</evidence>
<organism evidence="7 8">
    <name type="scientific">Cyclospora cayetanensis</name>
    <dbReference type="NCBI Taxonomy" id="88456"/>
    <lineage>
        <taxon>Eukaryota</taxon>
        <taxon>Sar</taxon>
        <taxon>Alveolata</taxon>
        <taxon>Apicomplexa</taxon>
        <taxon>Conoidasida</taxon>
        <taxon>Coccidia</taxon>
        <taxon>Eucoccidiorida</taxon>
        <taxon>Eimeriorina</taxon>
        <taxon>Eimeriidae</taxon>
        <taxon>Cyclospora</taxon>
    </lineage>
</organism>
<feature type="region of interest" description="Disordered" evidence="5">
    <location>
        <begin position="123"/>
        <end position="180"/>
    </location>
</feature>
<dbReference type="Gene3D" id="4.10.1060.10">
    <property type="entry name" value="Zinc finger, RanBP2-type"/>
    <property type="match status" value="1"/>
</dbReference>
<dbReference type="AlphaFoldDB" id="A0A1D3DA31"/>
<dbReference type="InParanoid" id="A0A1D3DA31"/>
<reference evidence="7 8" key="1">
    <citation type="journal article" date="2016" name="BMC Genomics">
        <title>Comparative genomics reveals Cyclospora cayetanensis possesses coccidia-like metabolism and invasion components but unique surface antigens.</title>
        <authorList>
            <person name="Liu S."/>
            <person name="Wang L."/>
            <person name="Zheng H."/>
            <person name="Xu Z."/>
            <person name="Roellig D.M."/>
            <person name="Li N."/>
            <person name="Frace M.A."/>
            <person name="Tang K."/>
            <person name="Arrowood M.J."/>
            <person name="Moss D.M."/>
            <person name="Zhang L."/>
            <person name="Feng Y."/>
            <person name="Xiao L."/>
        </authorList>
    </citation>
    <scope>NUCLEOTIDE SEQUENCE [LARGE SCALE GENOMIC DNA]</scope>
    <source>
        <strain evidence="7 8">CHN_HEN01</strain>
    </source>
</reference>
<dbReference type="VEuPathDB" id="ToxoDB:cyc_01141"/>
<dbReference type="InterPro" id="IPR036443">
    <property type="entry name" value="Znf_RanBP2_sf"/>
</dbReference>
<dbReference type="Proteomes" id="UP000095192">
    <property type="component" value="Unassembled WGS sequence"/>
</dbReference>
<evidence type="ECO:0000256" key="5">
    <source>
        <dbReference type="SAM" id="MobiDB-lite"/>
    </source>
</evidence>
<evidence type="ECO:0000256" key="3">
    <source>
        <dbReference type="ARBA" id="ARBA00022833"/>
    </source>
</evidence>
<keyword evidence="3" id="KW-0862">Zinc</keyword>
<dbReference type="GO" id="GO:0008270">
    <property type="term" value="F:zinc ion binding"/>
    <property type="evidence" value="ECO:0007669"/>
    <property type="project" value="UniProtKB-KW"/>
</dbReference>
<gene>
    <name evidence="7" type="ORF">cyc_01141</name>
</gene>
<evidence type="ECO:0000313" key="8">
    <source>
        <dbReference type="Proteomes" id="UP000095192"/>
    </source>
</evidence>
<proteinExistence type="predicted"/>